<evidence type="ECO:0000256" key="2">
    <source>
        <dbReference type="ARBA" id="ARBA00023015"/>
    </source>
</evidence>
<evidence type="ECO:0000259" key="5">
    <source>
        <dbReference type="PROSITE" id="PS50931"/>
    </source>
</evidence>
<dbReference type="EMBL" id="BJXK01000006">
    <property type="protein sequence ID" value="GEM79527.1"/>
    <property type="molecule type" value="Genomic_DNA"/>
</dbReference>
<organism evidence="6 7">
    <name type="scientific">Vibrio superstes NBRC 103154</name>
    <dbReference type="NCBI Taxonomy" id="1219062"/>
    <lineage>
        <taxon>Bacteria</taxon>
        <taxon>Pseudomonadati</taxon>
        <taxon>Pseudomonadota</taxon>
        <taxon>Gammaproteobacteria</taxon>
        <taxon>Vibrionales</taxon>
        <taxon>Vibrionaceae</taxon>
        <taxon>Vibrio</taxon>
    </lineage>
</organism>
<dbReference type="InterPro" id="IPR036388">
    <property type="entry name" value="WH-like_DNA-bd_sf"/>
</dbReference>
<dbReference type="PROSITE" id="PS50931">
    <property type="entry name" value="HTH_LYSR"/>
    <property type="match status" value="1"/>
</dbReference>
<dbReference type="Gene3D" id="1.10.10.10">
    <property type="entry name" value="Winged helix-like DNA-binding domain superfamily/Winged helix DNA-binding domain"/>
    <property type="match status" value="1"/>
</dbReference>
<dbReference type="Pfam" id="PF03466">
    <property type="entry name" value="LysR_substrate"/>
    <property type="match status" value="1"/>
</dbReference>
<dbReference type="InterPro" id="IPR058163">
    <property type="entry name" value="LysR-type_TF_proteobact-type"/>
</dbReference>
<protein>
    <submittedName>
        <fullName evidence="6">LysR family transcriptional regulator</fullName>
    </submittedName>
</protein>
<evidence type="ECO:0000313" key="6">
    <source>
        <dbReference type="EMBL" id="GEM79527.1"/>
    </source>
</evidence>
<accession>A0A511QR23</accession>
<keyword evidence="4" id="KW-0804">Transcription</keyword>
<sequence length="310" mass="35223">MKSLHDIKVFLETAKLGSLSAAARSLDQTPAAISRTIQRLETELQVPLFIRSTRKLRLSPQGELFLPRCQQAMLIFEQGVDELTEKNQELAGNINLSMPSDTGRGVIMPLVDEFINRHPKVSIHVHLSDSYADLYEQNVDVALRIGEPEESNMIAIPLYKDNYRILCASPEYIKSHPEILYPEDLTEHNCLCFALNQKLHNRWHFIHSKSGQQQVVRVNGNRKSSDGSLVRQWALKGNGVAYKSRLDVLEDIQQGRLVSLANEWRGEHAPLYMIFTDRSQYSNLVKALKLFLQERLAQTAMDLSLENTSG</sequence>
<evidence type="ECO:0000313" key="7">
    <source>
        <dbReference type="Proteomes" id="UP000321113"/>
    </source>
</evidence>
<dbReference type="InterPro" id="IPR005119">
    <property type="entry name" value="LysR_subst-bd"/>
</dbReference>
<dbReference type="GO" id="GO:0043565">
    <property type="term" value="F:sequence-specific DNA binding"/>
    <property type="evidence" value="ECO:0007669"/>
    <property type="project" value="TreeGrafter"/>
</dbReference>
<evidence type="ECO:0000256" key="4">
    <source>
        <dbReference type="ARBA" id="ARBA00023163"/>
    </source>
</evidence>
<keyword evidence="7" id="KW-1185">Reference proteome</keyword>
<keyword evidence="2" id="KW-0805">Transcription regulation</keyword>
<gene>
    <name evidence="6" type="ORF">VSU01S_17720</name>
</gene>
<dbReference type="SUPFAM" id="SSF46785">
    <property type="entry name" value="Winged helix' DNA-binding domain"/>
    <property type="match status" value="1"/>
</dbReference>
<dbReference type="SUPFAM" id="SSF53850">
    <property type="entry name" value="Periplasmic binding protein-like II"/>
    <property type="match status" value="1"/>
</dbReference>
<keyword evidence="3" id="KW-0238">DNA-binding</keyword>
<name>A0A511QR23_9VIBR</name>
<dbReference type="InterPro" id="IPR036390">
    <property type="entry name" value="WH_DNA-bd_sf"/>
</dbReference>
<evidence type="ECO:0000256" key="3">
    <source>
        <dbReference type="ARBA" id="ARBA00023125"/>
    </source>
</evidence>
<dbReference type="PANTHER" id="PTHR30537">
    <property type="entry name" value="HTH-TYPE TRANSCRIPTIONAL REGULATOR"/>
    <property type="match status" value="1"/>
</dbReference>
<evidence type="ECO:0000256" key="1">
    <source>
        <dbReference type="ARBA" id="ARBA00009437"/>
    </source>
</evidence>
<proteinExistence type="inferred from homology"/>
<dbReference type="Proteomes" id="UP000321113">
    <property type="component" value="Unassembled WGS sequence"/>
</dbReference>
<reference evidence="6 7" key="1">
    <citation type="submission" date="2019-07" db="EMBL/GenBank/DDBJ databases">
        <title>Whole genome shotgun sequence of Vibrio superstes NBRC 103154.</title>
        <authorList>
            <person name="Hosoyama A."/>
            <person name="Uohara A."/>
            <person name="Ohji S."/>
            <person name="Ichikawa N."/>
        </authorList>
    </citation>
    <scope>NUCLEOTIDE SEQUENCE [LARGE SCALE GENOMIC DNA]</scope>
    <source>
        <strain evidence="6 7">NBRC 103154</strain>
    </source>
</reference>
<dbReference type="RefSeq" id="WP_119010621.1">
    <property type="nucleotide sequence ID" value="NZ_BJXK01000006.1"/>
</dbReference>
<feature type="domain" description="HTH lysR-type" evidence="5">
    <location>
        <begin position="1"/>
        <end position="59"/>
    </location>
</feature>
<dbReference type="FunFam" id="3.40.190.290:FF:000001">
    <property type="entry name" value="Transcriptional regulator, LysR family"/>
    <property type="match status" value="1"/>
</dbReference>
<dbReference type="Pfam" id="PF00126">
    <property type="entry name" value="HTH_1"/>
    <property type="match status" value="1"/>
</dbReference>
<dbReference type="GO" id="GO:0003700">
    <property type="term" value="F:DNA-binding transcription factor activity"/>
    <property type="evidence" value="ECO:0007669"/>
    <property type="project" value="InterPro"/>
</dbReference>
<comment type="caution">
    <text evidence="6">The sequence shown here is derived from an EMBL/GenBank/DDBJ whole genome shotgun (WGS) entry which is preliminary data.</text>
</comment>
<dbReference type="Gene3D" id="3.40.190.290">
    <property type="match status" value="1"/>
</dbReference>
<dbReference type="FunFam" id="1.10.10.10:FF:000001">
    <property type="entry name" value="LysR family transcriptional regulator"/>
    <property type="match status" value="1"/>
</dbReference>
<dbReference type="PANTHER" id="PTHR30537:SF21">
    <property type="entry name" value="HTH-TYPE TRANSCRIPTIONAL REGULATOR SINR-RELATED"/>
    <property type="match status" value="1"/>
</dbReference>
<dbReference type="OrthoDB" id="9786526at2"/>
<dbReference type="InterPro" id="IPR000847">
    <property type="entry name" value="LysR_HTH_N"/>
</dbReference>
<dbReference type="CDD" id="cd08422">
    <property type="entry name" value="PBP2_CrgA_like"/>
    <property type="match status" value="1"/>
</dbReference>
<comment type="similarity">
    <text evidence="1">Belongs to the LysR transcriptional regulatory family.</text>
</comment>
<dbReference type="AlphaFoldDB" id="A0A511QR23"/>
<dbReference type="GO" id="GO:0006351">
    <property type="term" value="P:DNA-templated transcription"/>
    <property type="evidence" value="ECO:0007669"/>
    <property type="project" value="TreeGrafter"/>
</dbReference>